<feature type="compositionally biased region" description="Basic and acidic residues" evidence="1">
    <location>
        <begin position="258"/>
        <end position="269"/>
    </location>
</feature>
<evidence type="ECO:0000313" key="4">
    <source>
        <dbReference type="Proteomes" id="UP000032180"/>
    </source>
</evidence>
<protein>
    <recommendedName>
        <fullName evidence="2">KIB1-4 beta-propeller domain-containing protein</fullName>
    </recommendedName>
</protein>
<reference evidence="3 4" key="1">
    <citation type="submission" date="2012-08" db="EMBL/GenBank/DDBJ databases">
        <title>Oryza genome evolution.</title>
        <authorList>
            <person name="Wing R.A."/>
        </authorList>
    </citation>
    <scope>NUCLEOTIDE SEQUENCE</scope>
</reference>
<dbReference type="Pfam" id="PF03478">
    <property type="entry name" value="Beta-prop_KIB1-4"/>
    <property type="match status" value="1"/>
</dbReference>
<keyword evidence="4" id="KW-1185">Reference proteome</keyword>
<evidence type="ECO:0000256" key="1">
    <source>
        <dbReference type="SAM" id="MobiDB-lite"/>
    </source>
</evidence>
<organism evidence="3 4">
    <name type="scientific">Leersia perrieri</name>
    <dbReference type="NCBI Taxonomy" id="77586"/>
    <lineage>
        <taxon>Eukaryota</taxon>
        <taxon>Viridiplantae</taxon>
        <taxon>Streptophyta</taxon>
        <taxon>Embryophyta</taxon>
        <taxon>Tracheophyta</taxon>
        <taxon>Spermatophyta</taxon>
        <taxon>Magnoliopsida</taxon>
        <taxon>Liliopsida</taxon>
        <taxon>Poales</taxon>
        <taxon>Poaceae</taxon>
        <taxon>BOP clade</taxon>
        <taxon>Oryzoideae</taxon>
        <taxon>Oryzeae</taxon>
        <taxon>Oryzinae</taxon>
        <taxon>Leersia</taxon>
    </lineage>
</organism>
<dbReference type="PANTHER" id="PTHR45560">
    <property type="entry name" value="OS04G0163150 PROTEIN-RELATED"/>
    <property type="match status" value="1"/>
</dbReference>
<reference evidence="4" key="2">
    <citation type="submission" date="2013-12" db="EMBL/GenBank/DDBJ databases">
        <authorList>
            <person name="Yu Y."/>
            <person name="Lee S."/>
            <person name="de Baynast K."/>
            <person name="Wissotski M."/>
            <person name="Liu L."/>
            <person name="Talag J."/>
            <person name="Goicoechea J."/>
            <person name="Angelova A."/>
            <person name="Jetty R."/>
            <person name="Kudrna D."/>
            <person name="Golser W."/>
            <person name="Rivera L."/>
            <person name="Zhang J."/>
            <person name="Wing R."/>
        </authorList>
    </citation>
    <scope>NUCLEOTIDE SEQUENCE</scope>
</reference>
<dbReference type="HOGENOM" id="CLU_019286_4_1_1"/>
<accession>A0A0D9W263</accession>
<proteinExistence type="predicted"/>
<evidence type="ECO:0000259" key="2">
    <source>
        <dbReference type="Pfam" id="PF03478"/>
    </source>
</evidence>
<dbReference type="Proteomes" id="UP000032180">
    <property type="component" value="Chromosome 4"/>
</dbReference>
<dbReference type="Gramene" id="LPERR04G01380.1">
    <property type="protein sequence ID" value="LPERR04G01380.1"/>
    <property type="gene ID" value="LPERR04G01380"/>
</dbReference>
<dbReference type="PANTHER" id="PTHR45560:SF4">
    <property type="entry name" value="OS04G0164500 PROTEIN"/>
    <property type="match status" value="1"/>
</dbReference>
<dbReference type="eggNOG" id="ENOG502RRP4">
    <property type="taxonomic scope" value="Eukaryota"/>
</dbReference>
<dbReference type="EnsemblPlants" id="LPERR04G01380.1">
    <property type="protein sequence ID" value="LPERR04G01380.1"/>
    <property type="gene ID" value="LPERR04G01380"/>
</dbReference>
<evidence type="ECO:0000313" key="3">
    <source>
        <dbReference type="EnsemblPlants" id="LPERR04G01380.1"/>
    </source>
</evidence>
<dbReference type="AlphaFoldDB" id="A0A0D9W263"/>
<name>A0A0D9W263_9ORYZ</name>
<sequence>MTSLSDLPPELLADIHGRLSFVDRLAFAAAVAAPSRAAFKPEPPWLVLPGDTPTRSTLFSVADRRSATVRASDPATRDYVIIGSSHGLIVTADDRGRMRLANPVTGDQVDLPAISTIPFVTDRGDHFDMVMEPFLQIRYSGVEDEPGTCRQFHADPHGTHTLTADRMRLSLYNKVVLSASPRDDDDFAAMLLVAGYYGAPAFATAKGGQWRFAPSRDGVEDAIHRRGKFVSVTYTGVVQEWERDGETFTSKVVTTAIGDRDDDQRRPHDAPQVSGGGTGWAADDRCQEDQQVLLAPMGVQLQGEARWEDDIGDLAILVGINSSMCVSTAKHPDLKAGCIYYTDDEMGMASVREDARRWWDTGKVSWFNAHDDDDSKRNVGVYSLKDGKLESLPELGKHLSWPPPAWFTPCFP</sequence>
<dbReference type="InterPro" id="IPR005174">
    <property type="entry name" value="KIB1-4_b-propeller"/>
</dbReference>
<feature type="region of interest" description="Disordered" evidence="1">
    <location>
        <begin position="256"/>
        <end position="282"/>
    </location>
</feature>
<reference evidence="3" key="3">
    <citation type="submission" date="2015-04" db="UniProtKB">
        <authorList>
            <consortium name="EnsemblPlants"/>
        </authorList>
    </citation>
    <scope>IDENTIFICATION</scope>
</reference>
<feature type="domain" description="KIB1-4 beta-propeller" evidence="2">
    <location>
        <begin position="58"/>
        <end position="382"/>
    </location>
</feature>
<dbReference type="STRING" id="77586.A0A0D9W263"/>